<organism evidence="2">
    <name type="scientific">marine metagenome</name>
    <dbReference type="NCBI Taxonomy" id="408172"/>
    <lineage>
        <taxon>unclassified sequences</taxon>
        <taxon>metagenomes</taxon>
        <taxon>ecological metagenomes</taxon>
    </lineage>
</organism>
<evidence type="ECO:0000256" key="1">
    <source>
        <dbReference type="SAM" id="MobiDB-lite"/>
    </source>
</evidence>
<gene>
    <name evidence="2" type="ORF">METZ01_LOCUS184532</name>
</gene>
<protein>
    <submittedName>
        <fullName evidence="2">Uncharacterized protein</fullName>
    </submittedName>
</protein>
<reference evidence="2" key="1">
    <citation type="submission" date="2018-05" db="EMBL/GenBank/DDBJ databases">
        <authorList>
            <person name="Lanie J.A."/>
            <person name="Ng W.-L."/>
            <person name="Kazmierczak K.M."/>
            <person name="Andrzejewski T.M."/>
            <person name="Davidsen T.M."/>
            <person name="Wayne K.J."/>
            <person name="Tettelin H."/>
            <person name="Glass J.I."/>
            <person name="Rusch D."/>
            <person name="Podicherti R."/>
            <person name="Tsui H.-C.T."/>
            <person name="Winkler M.E."/>
        </authorList>
    </citation>
    <scope>NUCLEOTIDE SEQUENCE</scope>
</reference>
<accession>A0A382CZQ5</accession>
<name>A0A382CZQ5_9ZZZZ</name>
<feature type="compositionally biased region" description="Acidic residues" evidence="1">
    <location>
        <begin position="271"/>
        <end position="280"/>
    </location>
</feature>
<proteinExistence type="predicted"/>
<sequence>MQEIDYGAKNEINTLVLEHDILTKTIFRLYRQDSHLTKIQRDKLLTRYQYQLGIITAKIKKLEEIITNKDANTLEERLVSVIEQKFSNMDKKIQAALDSKNSSQIQHPKQKSTKSRKEEYSWLGRKAKNAHSLGLELSSHKHKPLEITTLSEVPSKIPEFFQSNFKPPKLKVENIQSKVDVAKVVENVIQSNVCTNPGCTNPKFTNKYCSVHTDSYEKETNENKASLPSLGLEQPETKQHILKENPVELSAQESSSELAQDKKDSKLSQDNDLEENDDDVKDLKAKIEKSLANLDQAEVE</sequence>
<dbReference type="AlphaFoldDB" id="A0A382CZQ5"/>
<feature type="compositionally biased region" description="Low complexity" evidence="1">
    <location>
        <begin position="248"/>
        <end position="258"/>
    </location>
</feature>
<feature type="region of interest" description="Disordered" evidence="1">
    <location>
        <begin position="97"/>
        <end position="119"/>
    </location>
</feature>
<feature type="compositionally biased region" description="Basic and acidic residues" evidence="1">
    <location>
        <begin position="259"/>
        <end position="269"/>
    </location>
</feature>
<feature type="region of interest" description="Disordered" evidence="1">
    <location>
        <begin position="247"/>
        <end position="281"/>
    </location>
</feature>
<feature type="region of interest" description="Disordered" evidence="1">
    <location>
        <begin position="220"/>
        <end position="239"/>
    </location>
</feature>
<dbReference type="EMBL" id="UINC01036944">
    <property type="protein sequence ID" value="SVB31678.1"/>
    <property type="molecule type" value="Genomic_DNA"/>
</dbReference>
<evidence type="ECO:0000313" key="2">
    <source>
        <dbReference type="EMBL" id="SVB31678.1"/>
    </source>
</evidence>